<evidence type="ECO:0000256" key="1">
    <source>
        <dbReference type="SAM" id="MobiDB-lite"/>
    </source>
</evidence>
<evidence type="ECO:0000313" key="3">
    <source>
        <dbReference type="Proteomes" id="UP000765509"/>
    </source>
</evidence>
<proteinExistence type="predicted"/>
<evidence type="ECO:0000313" key="2">
    <source>
        <dbReference type="EMBL" id="MBW0490989.1"/>
    </source>
</evidence>
<gene>
    <name evidence="2" type="ORF">O181_030704</name>
</gene>
<comment type="caution">
    <text evidence="2">The sequence shown here is derived from an EMBL/GenBank/DDBJ whole genome shotgun (WGS) entry which is preliminary data.</text>
</comment>
<feature type="region of interest" description="Disordered" evidence="1">
    <location>
        <begin position="56"/>
        <end position="97"/>
    </location>
</feature>
<reference evidence="2" key="1">
    <citation type="submission" date="2021-03" db="EMBL/GenBank/DDBJ databases">
        <title>Draft genome sequence of rust myrtle Austropuccinia psidii MF-1, a brazilian biotype.</title>
        <authorList>
            <person name="Quecine M.C."/>
            <person name="Pachon D.M.R."/>
            <person name="Bonatelli M.L."/>
            <person name="Correr F.H."/>
            <person name="Franceschini L.M."/>
            <person name="Leite T.F."/>
            <person name="Margarido G.R.A."/>
            <person name="Almeida C.A."/>
            <person name="Ferrarezi J.A."/>
            <person name="Labate C.A."/>
        </authorList>
    </citation>
    <scope>NUCLEOTIDE SEQUENCE</scope>
    <source>
        <strain evidence="2">MF-1</strain>
    </source>
</reference>
<dbReference type="Proteomes" id="UP000765509">
    <property type="component" value="Unassembled WGS sequence"/>
</dbReference>
<accession>A0A9Q3H5T8</accession>
<sequence length="131" mass="15396">MFFHTLPISEVWFQELEIGVKGLSSRILDQLASHSSRIDSLQDLLDITLELDTRYHDRQKEKSHNQEKNPEASMSNSSHPKSSSTSNKRKNFKRREMPYSSLLNKDFKFMNSEKERRIKEGLCMYLLQCKA</sequence>
<dbReference type="AlphaFoldDB" id="A0A9Q3H5T8"/>
<dbReference type="EMBL" id="AVOT02010858">
    <property type="protein sequence ID" value="MBW0490989.1"/>
    <property type="molecule type" value="Genomic_DNA"/>
</dbReference>
<organism evidence="2 3">
    <name type="scientific">Austropuccinia psidii MF-1</name>
    <dbReference type="NCBI Taxonomy" id="1389203"/>
    <lineage>
        <taxon>Eukaryota</taxon>
        <taxon>Fungi</taxon>
        <taxon>Dikarya</taxon>
        <taxon>Basidiomycota</taxon>
        <taxon>Pucciniomycotina</taxon>
        <taxon>Pucciniomycetes</taxon>
        <taxon>Pucciniales</taxon>
        <taxon>Sphaerophragmiaceae</taxon>
        <taxon>Austropuccinia</taxon>
    </lineage>
</organism>
<dbReference type="OrthoDB" id="5552562at2759"/>
<feature type="compositionally biased region" description="Basic and acidic residues" evidence="1">
    <location>
        <begin position="56"/>
        <end position="70"/>
    </location>
</feature>
<keyword evidence="3" id="KW-1185">Reference proteome</keyword>
<protein>
    <submittedName>
        <fullName evidence="2">Uncharacterized protein</fullName>
    </submittedName>
</protein>
<feature type="compositionally biased region" description="Low complexity" evidence="1">
    <location>
        <begin position="73"/>
        <end position="86"/>
    </location>
</feature>
<name>A0A9Q3H5T8_9BASI</name>